<dbReference type="Pfam" id="PF04389">
    <property type="entry name" value="Peptidase_M28"/>
    <property type="match status" value="1"/>
</dbReference>
<proteinExistence type="predicted"/>
<dbReference type="NCBIfam" id="NF007568">
    <property type="entry name" value="PRK10199.1"/>
    <property type="match status" value="1"/>
</dbReference>
<dbReference type="Gene3D" id="3.40.630.10">
    <property type="entry name" value="Zn peptidases"/>
    <property type="match status" value="1"/>
</dbReference>
<dbReference type="PATRIC" id="fig|1239307.3.peg.3585"/>
<keyword evidence="4" id="KW-1185">Reference proteome</keyword>
<protein>
    <submittedName>
        <fullName evidence="3">Putative alkaline phosphatase isozyme conversion protein</fullName>
    </submittedName>
</protein>
<dbReference type="OrthoDB" id="9762302at2"/>
<sequence length="355" mass="38644">MRYPACLRVAFWLLVSALPPPAVQATSTPSPERYAQAQTRAIATYFPGRMAGSPTELLAAEQLQQQFRALGYQSDLRAFNTRYRYGTPGDKVDWRRITASSTIAAKAGQAGKGEILVIAHLDTYLPRGDRDLNLNLGGLTLQGVDDNAAGLGIMLALARELGQLPLQVGVRFVALSAGVPDLAGSQEYLDRMSPREKQQTRLVVNVQQLIAGEKLRVDYQLPAGTSALSAQINALRAQARRAGIPLLLSEGLRDRPACPSLLLPFARAGLPVLEMTSGVAGDSCLERKVSAHFPQGTVRYQSQRDNVLWLDRHLHGQLARRTRDSLILLRPLLRDLTGAAQTKAAANRDRAGRQA</sequence>
<dbReference type="SUPFAM" id="SSF53187">
    <property type="entry name" value="Zn-dependent exopeptidases"/>
    <property type="match status" value="1"/>
</dbReference>
<feature type="chain" id="PRO_5004790240" evidence="1">
    <location>
        <begin position="26"/>
        <end position="355"/>
    </location>
</feature>
<gene>
    <name evidence="3" type="primary">iap</name>
    <name evidence="3" type="ORF">Sant_3255</name>
</gene>
<feature type="domain" description="Peptidase M28" evidence="2">
    <location>
        <begin position="105"/>
        <end position="308"/>
    </location>
</feature>
<dbReference type="Proteomes" id="UP000019028">
    <property type="component" value="Chromosome"/>
</dbReference>
<dbReference type="HOGENOM" id="CLU_049425_1_0_6"/>
<accession>W0I0C0</accession>
<evidence type="ECO:0000313" key="3">
    <source>
        <dbReference type="EMBL" id="AHF78247.1"/>
    </source>
</evidence>
<reference evidence="3 4" key="1">
    <citation type="journal article" date="2014" name="Genome Biol. Evol.">
        <title>Genome degeneration and adaptation in a nascent stage of symbiosis.</title>
        <authorList>
            <person name="Oakeson K.F."/>
            <person name="Gil R."/>
            <person name="Clayton A.L."/>
            <person name="Dunn D.M."/>
            <person name="von Niederhausern A.C."/>
            <person name="Hamil C."/>
            <person name="Aoyagi A."/>
            <person name="Duval B."/>
            <person name="Baca A."/>
            <person name="Silva F.J."/>
            <person name="Vallier A."/>
            <person name="Jackson D.G."/>
            <person name="Latorre A."/>
            <person name="Weiss R.B."/>
            <person name="Heddi A."/>
            <person name="Moya A."/>
            <person name="Dale C."/>
        </authorList>
    </citation>
    <scope>NUCLEOTIDE SEQUENCE [LARGE SCALE GENOMIC DNA]</scope>
    <source>
        <strain evidence="3 4">HS1</strain>
    </source>
</reference>
<dbReference type="RefSeq" id="WP_025423384.1">
    <property type="nucleotide sequence ID" value="NZ_CP006569.1"/>
</dbReference>
<keyword evidence="1" id="KW-0732">Signal</keyword>
<feature type="signal peptide" evidence="1">
    <location>
        <begin position="1"/>
        <end position="25"/>
    </location>
</feature>
<dbReference type="AlphaFoldDB" id="W0I0C0"/>
<evidence type="ECO:0000259" key="2">
    <source>
        <dbReference type="Pfam" id="PF04389"/>
    </source>
</evidence>
<name>W0I0C0_9GAMM</name>
<dbReference type="EMBL" id="CP006569">
    <property type="protein sequence ID" value="AHF78247.1"/>
    <property type="molecule type" value="Genomic_DNA"/>
</dbReference>
<evidence type="ECO:0000313" key="4">
    <source>
        <dbReference type="Proteomes" id="UP000019028"/>
    </source>
</evidence>
<dbReference type="KEGG" id="sod:Sant_3255"/>
<dbReference type="InterPro" id="IPR007484">
    <property type="entry name" value="Peptidase_M28"/>
</dbReference>
<evidence type="ECO:0000256" key="1">
    <source>
        <dbReference type="SAM" id="SignalP"/>
    </source>
</evidence>
<organism evidence="3 4">
    <name type="scientific">Sodalis praecaptivus</name>
    <dbReference type="NCBI Taxonomy" id="1239307"/>
    <lineage>
        <taxon>Bacteria</taxon>
        <taxon>Pseudomonadati</taxon>
        <taxon>Pseudomonadota</taxon>
        <taxon>Gammaproteobacteria</taxon>
        <taxon>Enterobacterales</taxon>
        <taxon>Bruguierivoracaceae</taxon>
        <taxon>Sodalis</taxon>
    </lineage>
</organism>